<evidence type="ECO:0000313" key="1">
    <source>
        <dbReference type="EMBL" id="CAK9084449.1"/>
    </source>
</evidence>
<reference evidence="1 2" key="1">
    <citation type="submission" date="2024-02" db="EMBL/GenBank/DDBJ databases">
        <authorList>
            <person name="Chen Y."/>
            <person name="Shah S."/>
            <person name="Dougan E. K."/>
            <person name="Thang M."/>
            <person name="Chan C."/>
        </authorList>
    </citation>
    <scope>NUCLEOTIDE SEQUENCE [LARGE SCALE GENOMIC DNA]</scope>
</reference>
<gene>
    <name evidence="1" type="ORF">SCF082_LOCUS40056</name>
</gene>
<evidence type="ECO:0000313" key="2">
    <source>
        <dbReference type="Proteomes" id="UP001642464"/>
    </source>
</evidence>
<comment type="caution">
    <text evidence="1">The sequence shown here is derived from an EMBL/GenBank/DDBJ whole genome shotgun (WGS) entry which is preliminary data.</text>
</comment>
<accession>A0ABP0Q878</accession>
<protein>
    <submittedName>
        <fullName evidence="1">Uncharacterized protein</fullName>
    </submittedName>
</protein>
<organism evidence="1 2">
    <name type="scientific">Durusdinium trenchii</name>
    <dbReference type="NCBI Taxonomy" id="1381693"/>
    <lineage>
        <taxon>Eukaryota</taxon>
        <taxon>Sar</taxon>
        <taxon>Alveolata</taxon>
        <taxon>Dinophyceae</taxon>
        <taxon>Suessiales</taxon>
        <taxon>Symbiodiniaceae</taxon>
        <taxon>Durusdinium</taxon>
    </lineage>
</organism>
<keyword evidence="2" id="KW-1185">Reference proteome</keyword>
<proteinExistence type="predicted"/>
<dbReference type="EMBL" id="CAXAMM010039171">
    <property type="protein sequence ID" value="CAK9084449.1"/>
    <property type="molecule type" value="Genomic_DNA"/>
</dbReference>
<name>A0ABP0Q878_9DINO</name>
<sequence length="198" mass="20991">MRTALRFKMHGEHSLGRRLFSTYFCRRCSPFFGSKHAHRAGETVTHHASTRPTTMCPASRTLAVTATLAVLANLLKGCAETEDDGVVASPCARDKIVSCNAEKSALTTSVCGATEYSKVFAGETTVAACCQALKEAQACYLDGCGCETPCAAEDQAEACPSSGKLSDPINFWAYIMDGLNKTGETCQAAGVSPARCED</sequence>
<dbReference type="Proteomes" id="UP001642464">
    <property type="component" value="Unassembled WGS sequence"/>
</dbReference>